<dbReference type="InterPro" id="IPR010675">
    <property type="entry name" value="Bin3_C"/>
</dbReference>
<dbReference type="GO" id="GO:0008173">
    <property type="term" value="F:RNA methyltransferase activity"/>
    <property type="evidence" value="ECO:0007669"/>
    <property type="project" value="UniProtKB-UniRule"/>
</dbReference>
<dbReference type="InterPro" id="IPR039772">
    <property type="entry name" value="Bin3-like"/>
</dbReference>
<evidence type="ECO:0000256" key="2">
    <source>
        <dbReference type="ARBA" id="ARBA00022603"/>
    </source>
</evidence>
<evidence type="ECO:0000256" key="7">
    <source>
        <dbReference type="SAM" id="MobiDB-lite"/>
    </source>
</evidence>
<dbReference type="GO" id="GO:0017069">
    <property type="term" value="F:snRNA binding"/>
    <property type="evidence" value="ECO:0007669"/>
    <property type="project" value="TreeGrafter"/>
</dbReference>
<dbReference type="EMBL" id="JAEACU010000012">
    <property type="protein sequence ID" value="KAH7511954.1"/>
    <property type="molecule type" value="Genomic_DNA"/>
</dbReference>
<dbReference type="Gene3D" id="3.40.50.150">
    <property type="entry name" value="Vaccinia Virus protein VP39"/>
    <property type="match status" value="1"/>
</dbReference>
<evidence type="ECO:0000259" key="8">
    <source>
        <dbReference type="PROSITE" id="PS51515"/>
    </source>
</evidence>
<reference evidence="9" key="1">
    <citation type="journal article" date="2021" name="Front. Plant Sci.">
        <title>Chromosome-Scale Genome Assembly for Chinese Sour Jujube and Insights Into Its Genome Evolution and Domestication Signature.</title>
        <authorList>
            <person name="Shen L.-Y."/>
            <person name="Luo H."/>
            <person name="Wang X.-L."/>
            <person name="Wang X.-M."/>
            <person name="Qiu X.-J."/>
            <person name="Liu H."/>
            <person name="Zhou S.-S."/>
            <person name="Jia K.-H."/>
            <person name="Nie S."/>
            <person name="Bao Y.-T."/>
            <person name="Zhang R.-G."/>
            <person name="Yun Q.-Z."/>
            <person name="Chai Y.-H."/>
            <person name="Lu J.-Y."/>
            <person name="Li Y."/>
            <person name="Zhao S.-W."/>
            <person name="Mao J.-F."/>
            <person name="Jia S.-G."/>
            <person name="Mao Y.-M."/>
        </authorList>
    </citation>
    <scope>NUCLEOTIDE SEQUENCE</scope>
    <source>
        <strain evidence="9">AT0</strain>
        <tissue evidence="9">Leaf</tissue>
    </source>
</reference>
<keyword evidence="2 6" id="KW-0489">Methyltransferase</keyword>
<dbReference type="AlphaFoldDB" id="A0A978UB11"/>
<gene>
    <name evidence="9" type="ORF">FEM48_Zijuj12G0038700</name>
</gene>
<dbReference type="InterPro" id="IPR024160">
    <property type="entry name" value="BIN3_SAM-bd_dom"/>
</dbReference>
<keyword evidence="3 6" id="KW-0808">Transferase</keyword>
<feature type="compositionally biased region" description="Basic and acidic residues" evidence="7">
    <location>
        <begin position="1"/>
        <end position="20"/>
    </location>
</feature>
<evidence type="ECO:0000256" key="6">
    <source>
        <dbReference type="RuleBase" id="RU367087"/>
    </source>
</evidence>
<dbReference type="PANTHER" id="PTHR12315:SF0">
    <property type="entry name" value="7SK SNRNA METHYLPHOSPHATE CAPPING ENZYME"/>
    <property type="match status" value="1"/>
</dbReference>
<evidence type="ECO:0000256" key="4">
    <source>
        <dbReference type="ARBA" id="ARBA00022691"/>
    </source>
</evidence>
<sequence>MEEKGGNQKKEEKSQDEVKQTKRKRKYVFPYGNYKSYYGYRIGRDLEEDPRLKVLKKEWFEGKDCLDIGCNSGILTIQIAKKFLCQSILGIDIDSDRIEDAYWHLRKFAKMENTGKMNGKASKLKISEDSNGQGNDIAMPSDGETKKDLFEIVSFRQENFVRSSRTPEESYDTILWQVPHFRLLAINYHGKKIGCFPPLLTKTSIESDLSVTKWIHLNWGDDGLITLFSRIWRLLKPGGILVLEPQPWKSYENNRLVSETATLNYKNIKFRPNTFQDLLLDKIGFRTVEDLTPGLSGSKTGFNRPILVFQK</sequence>
<organism evidence="9 10">
    <name type="scientific">Ziziphus jujuba var. spinosa</name>
    <dbReference type="NCBI Taxonomy" id="714518"/>
    <lineage>
        <taxon>Eukaryota</taxon>
        <taxon>Viridiplantae</taxon>
        <taxon>Streptophyta</taxon>
        <taxon>Embryophyta</taxon>
        <taxon>Tracheophyta</taxon>
        <taxon>Spermatophyta</taxon>
        <taxon>Magnoliopsida</taxon>
        <taxon>eudicotyledons</taxon>
        <taxon>Gunneridae</taxon>
        <taxon>Pentapetalae</taxon>
        <taxon>rosids</taxon>
        <taxon>fabids</taxon>
        <taxon>Rosales</taxon>
        <taxon>Rhamnaceae</taxon>
        <taxon>Paliureae</taxon>
        <taxon>Ziziphus</taxon>
    </lineage>
</organism>
<comment type="similarity">
    <text evidence="1 6">Belongs to the methyltransferase superfamily.</text>
</comment>
<dbReference type="GO" id="GO:0040031">
    <property type="term" value="P:snRNA modification"/>
    <property type="evidence" value="ECO:0007669"/>
    <property type="project" value="TreeGrafter"/>
</dbReference>
<keyword evidence="4 5" id="KW-0949">S-adenosyl-L-methionine</keyword>
<dbReference type="PROSITE" id="PS51515">
    <property type="entry name" value="BIN3_SAM"/>
    <property type="match status" value="1"/>
</dbReference>
<dbReference type="InterPro" id="IPR029063">
    <property type="entry name" value="SAM-dependent_MTases_sf"/>
</dbReference>
<evidence type="ECO:0000256" key="5">
    <source>
        <dbReference type="PROSITE-ProRule" id="PRU00848"/>
    </source>
</evidence>
<evidence type="ECO:0000256" key="1">
    <source>
        <dbReference type="ARBA" id="ARBA00008361"/>
    </source>
</evidence>
<feature type="region of interest" description="Disordered" evidence="7">
    <location>
        <begin position="1"/>
        <end position="22"/>
    </location>
</feature>
<evidence type="ECO:0000313" key="10">
    <source>
        <dbReference type="Proteomes" id="UP000813462"/>
    </source>
</evidence>
<dbReference type="EC" id="2.1.1.-" evidence="6"/>
<evidence type="ECO:0000313" key="9">
    <source>
        <dbReference type="EMBL" id="KAH7511954.1"/>
    </source>
</evidence>
<protein>
    <recommendedName>
        <fullName evidence="6">RNA methyltransferase</fullName>
        <ecNumber evidence="6">2.1.1.-</ecNumber>
    </recommendedName>
</protein>
<dbReference type="Pfam" id="PF06859">
    <property type="entry name" value="Bin3"/>
    <property type="match status" value="1"/>
</dbReference>
<feature type="domain" description="Bin3-type SAM" evidence="8">
    <location>
        <begin position="49"/>
        <end position="311"/>
    </location>
</feature>
<name>A0A978UB11_ZIZJJ</name>
<dbReference type="PANTHER" id="PTHR12315">
    <property type="entry name" value="BICOID-INTERACTING PROTEIN RELATED"/>
    <property type="match status" value="1"/>
</dbReference>
<dbReference type="SUPFAM" id="SSF53335">
    <property type="entry name" value="S-adenosyl-L-methionine-dependent methyltransferases"/>
    <property type="match status" value="1"/>
</dbReference>
<proteinExistence type="inferred from homology"/>
<dbReference type="GO" id="GO:0032259">
    <property type="term" value="P:methylation"/>
    <property type="evidence" value="ECO:0007669"/>
    <property type="project" value="UniProtKB-KW"/>
</dbReference>
<dbReference type="GO" id="GO:0008171">
    <property type="term" value="F:O-methyltransferase activity"/>
    <property type="evidence" value="ECO:0007669"/>
    <property type="project" value="UniProtKB-UniRule"/>
</dbReference>
<dbReference type="CDD" id="cd02440">
    <property type="entry name" value="AdoMet_MTases"/>
    <property type="match status" value="1"/>
</dbReference>
<dbReference type="Proteomes" id="UP000813462">
    <property type="component" value="Unassembled WGS sequence"/>
</dbReference>
<evidence type="ECO:0000256" key="3">
    <source>
        <dbReference type="ARBA" id="ARBA00022679"/>
    </source>
</evidence>
<accession>A0A978UB11</accession>
<comment type="caution">
    <text evidence="9">The sequence shown here is derived from an EMBL/GenBank/DDBJ whole genome shotgun (WGS) entry which is preliminary data.</text>
</comment>